<feature type="domain" description="Transposase IS204/IS1001/IS1096/IS1165 DDE" evidence="1">
    <location>
        <begin position="1"/>
        <end position="33"/>
    </location>
</feature>
<name>A0A8I0ZT95_RHOER</name>
<dbReference type="RefSeq" id="WP_197941658.1">
    <property type="nucleotide sequence ID" value="NZ_JAECSB010000082.1"/>
</dbReference>
<keyword evidence="3" id="KW-1185">Reference proteome</keyword>
<gene>
    <name evidence="2" type="ORF">I3517_23335</name>
</gene>
<evidence type="ECO:0000313" key="2">
    <source>
        <dbReference type="EMBL" id="MBH5145534.1"/>
    </source>
</evidence>
<dbReference type="Proteomes" id="UP000627573">
    <property type="component" value="Unassembled WGS sequence"/>
</dbReference>
<accession>A0A8I0ZT95</accession>
<organism evidence="2 3">
    <name type="scientific">Rhodococcus erythropolis</name>
    <name type="common">Arthrobacter picolinophilus</name>
    <dbReference type="NCBI Taxonomy" id="1833"/>
    <lineage>
        <taxon>Bacteria</taxon>
        <taxon>Bacillati</taxon>
        <taxon>Actinomycetota</taxon>
        <taxon>Actinomycetes</taxon>
        <taxon>Mycobacteriales</taxon>
        <taxon>Nocardiaceae</taxon>
        <taxon>Rhodococcus</taxon>
        <taxon>Rhodococcus erythropolis group</taxon>
    </lineage>
</organism>
<evidence type="ECO:0000313" key="3">
    <source>
        <dbReference type="Proteomes" id="UP000627573"/>
    </source>
</evidence>
<evidence type="ECO:0000259" key="1">
    <source>
        <dbReference type="Pfam" id="PF01610"/>
    </source>
</evidence>
<proteinExistence type="predicted"/>
<reference evidence="2 3" key="1">
    <citation type="submission" date="2020-12" db="EMBL/GenBank/DDBJ databases">
        <title>Draft genome sequence of furan degrading bacterial strain FUR100.</title>
        <authorList>
            <person name="Woiski C."/>
        </authorList>
    </citation>
    <scope>NUCLEOTIDE SEQUENCE [LARGE SCALE GENOMIC DNA]</scope>
    <source>
        <strain evidence="2 3">FUR100</strain>
    </source>
</reference>
<comment type="caution">
    <text evidence="2">The sequence shown here is derived from an EMBL/GenBank/DDBJ whole genome shotgun (WGS) entry which is preliminary data.</text>
</comment>
<dbReference type="EMBL" id="JAECSB010000082">
    <property type="protein sequence ID" value="MBH5145534.1"/>
    <property type="molecule type" value="Genomic_DNA"/>
</dbReference>
<protein>
    <submittedName>
        <fullName evidence="2">Transposase</fullName>
    </submittedName>
</protein>
<dbReference type="AlphaFoldDB" id="A0A8I0ZT95"/>
<dbReference type="InterPro" id="IPR002560">
    <property type="entry name" value="Transposase_DDE"/>
</dbReference>
<dbReference type="Pfam" id="PF01610">
    <property type="entry name" value="DDE_Tnp_ISL3"/>
    <property type="match status" value="1"/>
</dbReference>
<sequence length="53" mass="5904">MDEFTGYHSAAKDVLPQVKRVMDPFHVVHLAAETHRVPAADPAGHTRASWPVR</sequence>